<gene>
    <name evidence="2" type="ORF">H8S57_14455</name>
</gene>
<evidence type="ECO:0000256" key="1">
    <source>
        <dbReference type="ARBA" id="ARBA00022679"/>
    </source>
</evidence>
<dbReference type="EMBL" id="JACOPP010000029">
    <property type="protein sequence ID" value="MBC5734917.1"/>
    <property type="molecule type" value="Genomic_DNA"/>
</dbReference>
<dbReference type="InterPro" id="IPR004165">
    <property type="entry name" value="CoA_trans_fam_I"/>
</dbReference>
<reference evidence="2" key="1">
    <citation type="submission" date="2020-08" db="EMBL/GenBank/DDBJ databases">
        <title>Genome public.</title>
        <authorList>
            <person name="Liu C."/>
            <person name="Sun Q."/>
        </authorList>
    </citation>
    <scope>NUCLEOTIDE SEQUENCE</scope>
    <source>
        <strain evidence="2">NSJ-51</strain>
    </source>
</reference>
<dbReference type="NCBIfam" id="TIGR02429">
    <property type="entry name" value="pcaI_scoA_fam"/>
    <property type="match status" value="1"/>
</dbReference>
<dbReference type="InterPro" id="IPR037171">
    <property type="entry name" value="NagB/RpiA_transferase-like"/>
</dbReference>
<dbReference type="Pfam" id="PF01144">
    <property type="entry name" value="CoA_trans"/>
    <property type="match status" value="1"/>
</dbReference>
<dbReference type="Proteomes" id="UP000661435">
    <property type="component" value="Unassembled WGS sequence"/>
</dbReference>
<dbReference type="PANTHER" id="PTHR13707">
    <property type="entry name" value="KETOACID-COENZYME A TRANSFERASE"/>
    <property type="match status" value="1"/>
</dbReference>
<name>A0A8J6J284_9FIRM</name>
<proteinExistence type="predicted"/>
<sequence length="235" mass="25438">MSKLSHNKLAAKEQVLEQFHSGMSLLAGGFGSAGYPTLLYEWLYETDCTELDIITSGVAPADKPFQLGFAGLLRDKRIRSLTLTHAANNPEVGRQKVEGTLKVEAVPQGTFVERIRAGGAGLGGVLTPTGIGTPVAEGKQILHINGRDYLLELPIRAQVAILRAEKADKMGNLMFRHTSRNYNTVIPTAADMVIVEVPEQGIVEVGEMADNEVMVPGIFVDLIVPIPKGGEFFER</sequence>
<protein>
    <submittedName>
        <fullName evidence="2">CoA transferase subunit A</fullName>
    </submittedName>
</protein>
<evidence type="ECO:0000313" key="3">
    <source>
        <dbReference type="Proteomes" id="UP000661435"/>
    </source>
</evidence>
<dbReference type="SMART" id="SM00882">
    <property type="entry name" value="CoA_trans"/>
    <property type="match status" value="1"/>
</dbReference>
<comment type="caution">
    <text evidence="2">The sequence shown here is derived from an EMBL/GenBank/DDBJ whole genome shotgun (WGS) entry which is preliminary data.</text>
</comment>
<keyword evidence="1 2" id="KW-0808">Transferase</keyword>
<accession>A0A8J6J284</accession>
<dbReference type="AlphaFoldDB" id="A0A8J6J284"/>
<evidence type="ECO:0000313" key="2">
    <source>
        <dbReference type="EMBL" id="MBC5734917.1"/>
    </source>
</evidence>
<dbReference type="RefSeq" id="WP_186908737.1">
    <property type="nucleotide sequence ID" value="NZ_JACOPP010000029.1"/>
</dbReference>
<dbReference type="PANTHER" id="PTHR13707:SF60">
    <property type="entry name" value="ACETATE COA-TRANSFERASE SUBUNIT ALPHA"/>
    <property type="match status" value="1"/>
</dbReference>
<dbReference type="SUPFAM" id="SSF100950">
    <property type="entry name" value="NagB/RpiA/CoA transferase-like"/>
    <property type="match status" value="1"/>
</dbReference>
<dbReference type="Gene3D" id="3.40.1080.10">
    <property type="entry name" value="Glutaconate Coenzyme A-transferase"/>
    <property type="match status" value="1"/>
</dbReference>
<organism evidence="2 3">
    <name type="scientific">Lawsonibacter hominis</name>
    <dbReference type="NCBI Taxonomy" id="2763053"/>
    <lineage>
        <taxon>Bacteria</taxon>
        <taxon>Bacillati</taxon>
        <taxon>Bacillota</taxon>
        <taxon>Clostridia</taxon>
        <taxon>Eubacteriales</taxon>
        <taxon>Oscillospiraceae</taxon>
        <taxon>Lawsonibacter</taxon>
    </lineage>
</organism>
<dbReference type="InterPro" id="IPR012792">
    <property type="entry name" value="3-oxoacid_CoA-transf_A"/>
</dbReference>
<dbReference type="GO" id="GO:0008410">
    <property type="term" value="F:CoA-transferase activity"/>
    <property type="evidence" value="ECO:0007669"/>
    <property type="project" value="InterPro"/>
</dbReference>
<keyword evidence="3" id="KW-1185">Reference proteome</keyword>